<dbReference type="Proteomes" id="UP001283361">
    <property type="component" value="Unassembled WGS sequence"/>
</dbReference>
<organism evidence="1 2">
    <name type="scientific">Elysia crispata</name>
    <name type="common">lettuce slug</name>
    <dbReference type="NCBI Taxonomy" id="231223"/>
    <lineage>
        <taxon>Eukaryota</taxon>
        <taxon>Metazoa</taxon>
        <taxon>Spiralia</taxon>
        <taxon>Lophotrochozoa</taxon>
        <taxon>Mollusca</taxon>
        <taxon>Gastropoda</taxon>
        <taxon>Heterobranchia</taxon>
        <taxon>Euthyneura</taxon>
        <taxon>Panpulmonata</taxon>
        <taxon>Sacoglossa</taxon>
        <taxon>Placobranchoidea</taxon>
        <taxon>Plakobranchidae</taxon>
        <taxon>Elysia</taxon>
    </lineage>
</organism>
<proteinExistence type="predicted"/>
<protein>
    <submittedName>
        <fullName evidence="1">Uncharacterized protein</fullName>
    </submittedName>
</protein>
<gene>
    <name evidence="1" type="ORF">RRG08_058476</name>
</gene>
<evidence type="ECO:0000313" key="2">
    <source>
        <dbReference type="Proteomes" id="UP001283361"/>
    </source>
</evidence>
<accession>A0AAE0Y623</accession>
<keyword evidence="2" id="KW-1185">Reference proteome</keyword>
<name>A0AAE0Y623_9GAST</name>
<evidence type="ECO:0000313" key="1">
    <source>
        <dbReference type="EMBL" id="KAK3734321.1"/>
    </source>
</evidence>
<dbReference type="EMBL" id="JAWDGP010006855">
    <property type="protein sequence ID" value="KAK3734321.1"/>
    <property type="molecule type" value="Genomic_DNA"/>
</dbReference>
<reference evidence="1" key="1">
    <citation type="journal article" date="2023" name="G3 (Bethesda)">
        <title>A reference genome for the long-term kleptoplast-retaining sea slug Elysia crispata morphotype clarki.</title>
        <authorList>
            <person name="Eastman K.E."/>
            <person name="Pendleton A.L."/>
            <person name="Shaikh M.A."/>
            <person name="Suttiyut T."/>
            <person name="Ogas R."/>
            <person name="Tomko P."/>
            <person name="Gavelis G."/>
            <person name="Widhalm J.R."/>
            <person name="Wisecaver J.H."/>
        </authorList>
    </citation>
    <scope>NUCLEOTIDE SEQUENCE</scope>
    <source>
        <strain evidence="1">ECLA1</strain>
    </source>
</reference>
<sequence length="105" mass="11743">MREKNPHRIKGCPENVSILLLLLIRPGSMPWSADRSLRDLGHVKDGSGFPQPGIGPYLGQTLYHHALHDIGDYKTSHLAVVNKGHSVGQFWSVNLRARQDCQCTF</sequence>
<dbReference type="AlphaFoldDB" id="A0AAE0Y623"/>
<comment type="caution">
    <text evidence="1">The sequence shown here is derived from an EMBL/GenBank/DDBJ whole genome shotgun (WGS) entry which is preliminary data.</text>
</comment>